<protein>
    <recommendedName>
        <fullName evidence="4">PepSY-associated TM helix domain protein</fullName>
    </recommendedName>
</protein>
<organism evidence="2 3">
    <name type="scientific">Bacteroides coprosuis DSM 18011</name>
    <dbReference type="NCBI Taxonomy" id="679937"/>
    <lineage>
        <taxon>Bacteria</taxon>
        <taxon>Pseudomonadati</taxon>
        <taxon>Bacteroidota</taxon>
        <taxon>Bacteroidia</taxon>
        <taxon>Bacteroidales</taxon>
        <taxon>Bacteroidaceae</taxon>
        <taxon>Bacteroides</taxon>
    </lineage>
</organism>
<keyword evidence="1" id="KW-0812">Transmembrane</keyword>
<dbReference type="OrthoDB" id="9787788at2"/>
<keyword evidence="3" id="KW-1185">Reference proteome</keyword>
<evidence type="ECO:0000313" key="2">
    <source>
        <dbReference type="EMBL" id="EGJ72213.1"/>
    </source>
</evidence>
<feature type="transmembrane region" description="Helical" evidence="1">
    <location>
        <begin position="167"/>
        <end position="188"/>
    </location>
</feature>
<sequence>MKFSLKEFRKWCRFIHRDLSYFFAGLILIYAISGIVMNHRDTINPHFNLSTYRYTLPEAIPSQDKITKDFVLKLLEKHNEEGNYTKHYFPEAGMMKVFLKGGSNYHLNINTGDVLYESVKRRPIIGAMTKLHYNPGQWWTLFADAFAIALIVITATGMFLVRGNKGLWGRGGIEFVLGLLIPLAFLLFF</sequence>
<dbReference type="AlphaFoldDB" id="F3ZSX2"/>
<reference evidence="2 3" key="1">
    <citation type="journal article" date="2011" name="Stand. Genomic Sci.">
        <title>Non-contiguous finished genome sequence of Bacteroides coprosuis type strain (PC139).</title>
        <authorList>
            <person name="Land M."/>
            <person name="Held B."/>
            <person name="Gronow S."/>
            <person name="Abt B."/>
            <person name="Lucas S."/>
            <person name="Del Rio T.G."/>
            <person name="Nolan M."/>
            <person name="Tice H."/>
            <person name="Cheng J.F."/>
            <person name="Pitluck S."/>
            <person name="Liolios K."/>
            <person name="Pagani I."/>
            <person name="Ivanova N."/>
            <person name="Mavromatis K."/>
            <person name="Mikhailova N."/>
            <person name="Pati A."/>
            <person name="Tapia R."/>
            <person name="Han C."/>
            <person name="Goodwin L."/>
            <person name="Chen A."/>
            <person name="Palaniappan K."/>
            <person name="Hauser L."/>
            <person name="Brambilla E.M."/>
            <person name="Rohde M."/>
            <person name="Goker M."/>
            <person name="Detter J.C."/>
            <person name="Woyke T."/>
            <person name="Bristow J."/>
            <person name="Eisen J.A."/>
            <person name="Markowitz V."/>
            <person name="Hugenholtz P."/>
            <person name="Kyrpides N.C."/>
            <person name="Klenk H.P."/>
            <person name="Lapidus A."/>
        </authorList>
    </citation>
    <scope>NUCLEOTIDE SEQUENCE</scope>
    <source>
        <strain evidence="2 3">DSM 18011</strain>
    </source>
</reference>
<name>F3ZSX2_9BACE</name>
<dbReference type="eggNOG" id="COG3295">
    <property type="taxonomic scope" value="Bacteria"/>
</dbReference>
<dbReference type="InterPro" id="IPR032307">
    <property type="entry name" value="PepSY_TM-like_2"/>
</dbReference>
<proteinExistence type="predicted"/>
<feature type="transmembrane region" description="Helical" evidence="1">
    <location>
        <begin position="21"/>
        <end position="39"/>
    </location>
</feature>
<dbReference type="Proteomes" id="UP000018439">
    <property type="component" value="Chromosome"/>
</dbReference>
<dbReference type="HOGENOM" id="CLU_122266_0_0_10"/>
<evidence type="ECO:0000313" key="3">
    <source>
        <dbReference type="Proteomes" id="UP000018439"/>
    </source>
</evidence>
<dbReference type="PANTHER" id="PTHR40115:SF1">
    <property type="entry name" value="INNER MEMBRANE PROTEIN WITH PEPSY TM HELIX"/>
    <property type="match status" value="1"/>
</dbReference>
<dbReference type="PANTHER" id="PTHR40115">
    <property type="entry name" value="INNER MEMBRANE PROTEIN WITH PEPSY TM HELIX"/>
    <property type="match status" value="1"/>
</dbReference>
<evidence type="ECO:0008006" key="4">
    <source>
        <dbReference type="Google" id="ProtNLM"/>
    </source>
</evidence>
<dbReference type="Pfam" id="PF16357">
    <property type="entry name" value="PepSY_TM_like_2"/>
    <property type="match status" value="1"/>
</dbReference>
<evidence type="ECO:0000256" key="1">
    <source>
        <dbReference type="SAM" id="Phobius"/>
    </source>
</evidence>
<gene>
    <name evidence="2" type="ORF">Bcop_2039</name>
</gene>
<keyword evidence="1" id="KW-1133">Transmembrane helix</keyword>
<dbReference type="STRING" id="679937.Bcop_2039"/>
<keyword evidence="1" id="KW-0472">Membrane</keyword>
<feature type="transmembrane region" description="Helical" evidence="1">
    <location>
        <begin position="138"/>
        <end position="160"/>
    </location>
</feature>
<accession>F3ZSX2</accession>
<dbReference type="EMBL" id="CM001167">
    <property type="protein sequence ID" value="EGJ72213.1"/>
    <property type="molecule type" value="Genomic_DNA"/>
</dbReference>